<dbReference type="Proteomes" id="UP000631114">
    <property type="component" value="Unassembled WGS sequence"/>
</dbReference>
<dbReference type="GO" id="GO:0035251">
    <property type="term" value="F:UDP-glucosyltransferase activity"/>
    <property type="evidence" value="ECO:0007669"/>
    <property type="project" value="TreeGrafter"/>
</dbReference>
<dbReference type="EC" id="2.4.1.-" evidence="5"/>
<gene>
    <name evidence="7" type="ORF">IFM89_033357</name>
</gene>
<keyword evidence="8" id="KW-1185">Reference proteome</keyword>
<dbReference type="InterPro" id="IPR002213">
    <property type="entry name" value="UDP_glucos_trans"/>
</dbReference>
<dbReference type="FunFam" id="3.40.50.2000:FF:000071">
    <property type="entry name" value="Glycosyltransferase"/>
    <property type="match status" value="1"/>
</dbReference>
<keyword evidence="2 4" id="KW-0328">Glycosyltransferase</keyword>
<dbReference type="InterPro" id="IPR035595">
    <property type="entry name" value="UDP_glycos_trans_CS"/>
</dbReference>
<name>A0A835HIN3_9MAGN</name>
<dbReference type="PANTHER" id="PTHR48047:SF182">
    <property type="entry name" value="GLYCOSYLTRANSFERASE"/>
    <property type="match status" value="1"/>
</dbReference>
<dbReference type="Pfam" id="PF26168">
    <property type="entry name" value="Glyco_transf_N"/>
    <property type="match status" value="1"/>
</dbReference>
<dbReference type="EMBL" id="JADFTS010000007">
    <property type="protein sequence ID" value="KAF9599012.1"/>
    <property type="molecule type" value="Genomic_DNA"/>
</dbReference>
<feature type="domain" description="Glycosyltransferase N-terminal" evidence="6">
    <location>
        <begin position="10"/>
        <end position="249"/>
    </location>
</feature>
<evidence type="ECO:0000256" key="5">
    <source>
        <dbReference type="RuleBase" id="RU362057"/>
    </source>
</evidence>
<dbReference type="Pfam" id="PF00201">
    <property type="entry name" value="UDPGT"/>
    <property type="match status" value="1"/>
</dbReference>
<dbReference type="Gene3D" id="3.40.50.2000">
    <property type="entry name" value="Glycogen Phosphorylase B"/>
    <property type="match status" value="2"/>
</dbReference>
<dbReference type="OrthoDB" id="5835829at2759"/>
<proteinExistence type="inferred from homology"/>
<evidence type="ECO:0000256" key="2">
    <source>
        <dbReference type="ARBA" id="ARBA00022676"/>
    </source>
</evidence>
<dbReference type="SUPFAM" id="SSF53756">
    <property type="entry name" value="UDP-Glycosyltransferase/glycogen phosphorylase"/>
    <property type="match status" value="1"/>
</dbReference>
<dbReference type="CDD" id="cd03784">
    <property type="entry name" value="GT1_Gtf-like"/>
    <property type="match status" value="1"/>
</dbReference>
<dbReference type="AlphaFoldDB" id="A0A835HIN3"/>
<dbReference type="PROSITE" id="PS00375">
    <property type="entry name" value="UDPGT"/>
    <property type="match status" value="1"/>
</dbReference>
<dbReference type="FunFam" id="3.40.50.2000:FF:000047">
    <property type="entry name" value="Glycosyltransferase"/>
    <property type="match status" value="1"/>
</dbReference>
<evidence type="ECO:0000259" key="6">
    <source>
        <dbReference type="Pfam" id="PF26168"/>
    </source>
</evidence>
<dbReference type="InterPro" id="IPR058980">
    <property type="entry name" value="Glyco_transf_N"/>
</dbReference>
<accession>A0A835HIN3</accession>
<organism evidence="7 8">
    <name type="scientific">Coptis chinensis</name>
    <dbReference type="NCBI Taxonomy" id="261450"/>
    <lineage>
        <taxon>Eukaryota</taxon>
        <taxon>Viridiplantae</taxon>
        <taxon>Streptophyta</taxon>
        <taxon>Embryophyta</taxon>
        <taxon>Tracheophyta</taxon>
        <taxon>Spermatophyta</taxon>
        <taxon>Magnoliopsida</taxon>
        <taxon>Ranunculales</taxon>
        <taxon>Ranunculaceae</taxon>
        <taxon>Coptidoideae</taxon>
        <taxon>Coptis</taxon>
    </lineage>
</organism>
<reference evidence="7 8" key="1">
    <citation type="submission" date="2020-10" db="EMBL/GenBank/DDBJ databases">
        <title>The Coptis chinensis genome and diversification of protoberbering-type alkaloids.</title>
        <authorList>
            <person name="Wang B."/>
            <person name="Shu S."/>
            <person name="Song C."/>
            <person name="Liu Y."/>
        </authorList>
    </citation>
    <scope>NUCLEOTIDE SEQUENCE [LARGE SCALE GENOMIC DNA]</scope>
    <source>
        <strain evidence="7">HL-2020</strain>
        <tissue evidence="7">Leaf</tissue>
    </source>
</reference>
<sequence length="504" mass="57002">MAQDQPLHFIIFPLMAQGHMIPAVDMARLFAQRGVVVTIVLTPTNTLRFKTTTDRAQQSNLPIRILELRFPSVQVGLPEGCENADTLPTPDSLAAFFTATTMLQEPLEKSLQEMEPRPSCIISDYTLPWTSETARKFDIPRLIFHGISCFSLFCCHNILHHKPDESITSESEPFVIPGLPDQIEITKSRLHGASHKQDTDSNDLWARINDAELTAYGVLINSFYDLEPLYIDGYQKAKQDKVWCVGPVSQFNKEVLDKFERGNKASIDESQCLKWLDSRQSNSVIYICLGSQCYLTSAQFQEIGLGLEATNYSFIWVIRSCERFKELEKWLSEEGFEERTKDRGLIIKGWAPQVLILSHQAIGGFLTHCGWNSTLEGVCAGVPMITYPMYAEQFLNEKLVVQVLGIGVEIGVTDPAVHWGKEDNVQVPVRKEDVEKAISKLMCKDDEGEMRRQKAIELAKLAREAMEEGGSSYLSMTLFMNDIKQQQLKKNSCQKQNNVDHTCH</sequence>
<comment type="caution">
    <text evidence="7">The sequence shown here is derived from an EMBL/GenBank/DDBJ whole genome shotgun (WGS) entry which is preliminary data.</text>
</comment>
<evidence type="ECO:0000313" key="7">
    <source>
        <dbReference type="EMBL" id="KAF9599012.1"/>
    </source>
</evidence>
<comment type="similarity">
    <text evidence="1 4">Belongs to the UDP-glycosyltransferase family.</text>
</comment>
<dbReference type="PANTHER" id="PTHR48047">
    <property type="entry name" value="GLYCOSYLTRANSFERASE"/>
    <property type="match status" value="1"/>
</dbReference>
<protein>
    <recommendedName>
        <fullName evidence="5">Glycosyltransferase</fullName>
        <ecNumber evidence="5">2.4.1.-</ecNumber>
    </recommendedName>
</protein>
<evidence type="ECO:0000256" key="4">
    <source>
        <dbReference type="RuleBase" id="RU003718"/>
    </source>
</evidence>
<evidence type="ECO:0000256" key="3">
    <source>
        <dbReference type="ARBA" id="ARBA00022679"/>
    </source>
</evidence>
<evidence type="ECO:0000313" key="8">
    <source>
        <dbReference type="Proteomes" id="UP000631114"/>
    </source>
</evidence>
<keyword evidence="3 4" id="KW-0808">Transferase</keyword>
<evidence type="ECO:0000256" key="1">
    <source>
        <dbReference type="ARBA" id="ARBA00009995"/>
    </source>
</evidence>